<keyword evidence="2" id="KW-0489">Methyltransferase</keyword>
<keyword evidence="2" id="KW-0808">Transferase</keyword>
<dbReference type="EC" id="2.1.1.-" evidence="2"/>
<gene>
    <name evidence="2" type="ORF">ACFSYJ_35720</name>
</gene>
<dbReference type="Gene3D" id="3.40.50.150">
    <property type="entry name" value="Vaccinia Virus protein VP39"/>
    <property type="match status" value="1"/>
</dbReference>
<proteinExistence type="predicted"/>
<organism evidence="2 3">
    <name type="scientific">Amycolatopsis samaneae</name>
    <dbReference type="NCBI Taxonomy" id="664691"/>
    <lineage>
        <taxon>Bacteria</taxon>
        <taxon>Bacillati</taxon>
        <taxon>Actinomycetota</taxon>
        <taxon>Actinomycetes</taxon>
        <taxon>Pseudonocardiales</taxon>
        <taxon>Pseudonocardiaceae</taxon>
        <taxon>Amycolatopsis</taxon>
    </lineage>
</organism>
<dbReference type="EMBL" id="JBHUKU010000023">
    <property type="protein sequence ID" value="MFD2464012.1"/>
    <property type="molecule type" value="Genomic_DNA"/>
</dbReference>
<dbReference type="RefSeq" id="WP_345396132.1">
    <property type="nucleotide sequence ID" value="NZ_BAABHG010000007.1"/>
</dbReference>
<sequence>MPDGYAPGFGEDAMSMMAARTAAERAAFALPLFAPDAHVLDLGCGPGTITVGLAPGARVTGIDVSQEQLARARAKARGVRRSTVDFVAASVYALPFESSTVDAAFSHALFEHLRNPQEALAEIRRVLRPGAILAISTSDWSKAKLRPRTANVEAALRGHYLLRRHAGGNPFAGKTIATEVATAGFTDITTRTRHRPDLTYRELAAYIERRLANTLNTPGPLPHRDQLASAARSAQTWLHSGDGDFTQSWTELTATR</sequence>
<keyword evidence="3" id="KW-1185">Reference proteome</keyword>
<dbReference type="CDD" id="cd02440">
    <property type="entry name" value="AdoMet_MTases"/>
    <property type="match status" value="1"/>
</dbReference>
<dbReference type="PANTHER" id="PTHR43591">
    <property type="entry name" value="METHYLTRANSFERASE"/>
    <property type="match status" value="1"/>
</dbReference>
<dbReference type="SUPFAM" id="SSF53335">
    <property type="entry name" value="S-adenosyl-L-methionine-dependent methyltransferases"/>
    <property type="match status" value="1"/>
</dbReference>
<dbReference type="InterPro" id="IPR029063">
    <property type="entry name" value="SAM-dependent_MTases_sf"/>
</dbReference>
<evidence type="ECO:0000313" key="3">
    <source>
        <dbReference type="Proteomes" id="UP001597419"/>
    </source>
</evidence>
<dbReference type="Pfam" id="PF08241">
    <property type="entry name" value="Methyltransf_11"/>
    <property type="match status" value="1"/>
</dbReference>
<comment type="caution">
    <text evidence="2">The sequence shown here is derived from an EMBL/GenBank/DDBJ whole genome shotgun (WGS) entry which is preliminary data.</text>
</comment>
<dbReference type="GO" id="GO:0008168">
    <property type="term" value="F:methyltransferase activity"/>
    <property type="evidence" value="ECO:0007669"/>
    <property type="project" value="UniProtKB-KW"/>
</dbReference>
<dbReference type="Proteomes" id="UP001597419">
    <property type="component" value="Unassembled WGS sequence"/>
</dbReference>
<dbReference type="InterPro" id="IPR013216">
    <property type="entry name" value="Methyltransf_11"/>
</dbReference>
<evidence type="ECO:0000313" key="2">
    <source>
        <dbReference type="EMBL" id="MFD2464012.1"/>
    </source>
</evidence>
<reference evidence="3" key="1">
    <citation type="journal article" date="2019" name="Int. J. Syst. Evol. Microbiol.">
        <title>The Global Catalogue of Microorganisms (GCM) 10K type strain sequencing project: providing services to taxonomists for standard genome sequencing and annotation.</title>
        <authorList>
            <consortium name="The Broad Institute Genomics Platform"/>
            <consortium name="The Broad Institute Genome Sequencing Center for Infectious Disease"/>
            <person name="Wu L."/>
            <person name="Ma J."/>
        </authorList>
    </citation>
    <scope>NUCLEOTIDE SEQUENCE [LARGE SCALE GENOMIC DNA]</scope>
    <source>
        <strain evidence="3">CGMCC 4.7643</strain>
    </source>
</reference>
<protein>
    <submittedName>
        <fullName evidence="2">Class I SAM-dependent methyltransferase</fullName>
        <ecNumber evidence="2">2.1.1.-</ecNumber>
    </submittedName>
</protein>
<evidence type="ECO:0000259" key="1">
    <source>
        <dbReference type="Pfam" id="PF08241"/>
    </source>
</evidence>
<dbReference type="GO" id="GO:0032259">
    <property type="term" value="P:methylation"/>
    <property type="evidence" value="ECO:0007669"/>
    <property type="project" value="UniProtKB-KW"/>
</dbReference>
<name>A0ABW5GU06_9PSEU</name>
<dbReference type="PANTHER" id="PTHR43591:SF110">
    <property type="entry name" value="RHODANESE DOMAIN-CONTAINING PROTEIN"/>
    <property type="match status" value="1"/>
</dbReference>
<accession>A0ABW5GU06</accession>
<feature type="domain" description="Methyltransferase type 11" evidence="1">
    <location>
        <begin position="40"/>
        <end position="135"/>
    </location>
</feature>